<organism evidence="2 3">
    <name type="scientific">Candidatus Macondimonas diazotrophica</name>
    <dbReference type="NCBI Taxonomy" id="2305248"/>
    <lineage>
        <taxon>Bacteria</taxon>
        <taxon>Pseudomonadati</taxon>
        <taxon>Pseudomonadota</taxon>
        <taxon>Gammaproteobacteria</taxon>
        <taxon>Chromatiales</taxon>
        <taxon>Ectothiorhodospiraceae</taxon>
        <taxon>Candidatus Macondimonas</taxon>
    </lineage>
</organism>
<dbReference type="GO" id="GO:0005524">
    <property type="term" value="F:ATP binding"/>
    <property type="evidence" value="ECO:0007669"/>
    <property type="project" value="InterPro"/>
</dbReference>
<dbReference type="InterPro" id="IPR003959">
    <property type="entry name" value="ATPase_AAA_core"/>
</dbReference>
<proteinExistence type="predicted"/>
<comment type="caution">
    <text evidence="2">The sequence shown here is derived from an EMBL/GenBank/DDBJ whole genome shotgun (WGS) entry which is preliminary data.</text>
</comment>
<dbReference type="EMBL" id="SRIO01000001">
    <property type="protein sequence ID" value="TFZ84186.1"/>
    <property type="molecule type" value="Genomic_DNA"/>
</dbReference>
<dbReference type="CDD" id="cd19481">
    <property type="entry name" value="RecA-like_protease"/>
    <property type="match status" value="1"/>
</dbReference>
<dbReference type="Proteomes" id="UP000297890">
    <property type="component" value="Unassembled WGS sequence"/>
</dbReference>
<dbReference type="InterPro" id="IPR027417">
    <property type="entry name" value="P-loop_NTPase"/>
</dbReference>
<evidence type="ECO:0000313" key="2">
    <source>
        <dbReference type="EMBL" id="TFZ84186.1"/>
    </source>
</evidence>
<reference evidence="2 3" key="1">
    <citation type="journal article" date="2019" name="ISME J.">
        <title>Candidatus Macondimonas diazotrophica, a novel gammaproteobacterial genus dominating crude-oil-contaminated coastal sediments.</title>
        <authorList>
            <person name="Karthikeyan S."/>
            <person name="Konstantinidis K."/>
        </authorList>
    </citation>
    <scope>NUCLEOTIDE SEQUENCE [LARGE SCALE GENOMIC DNA]</scope>
    <source>
        <strain evidence="2 3">KTK01</strain>
    </source>
</reference>
<dbReference type="RefSeq" id="WP_135280546.1">
    <property type="nucleotide sequence ID" value="NZ_SRIO01000001.1"/>
</dbReference>
<dbReference type="AlphaFoldDB" id="A0A4Z0FCC4"/>
<evidence type="ECO:0000259" key="1">
    <source>
        <dbReference type="SMART" id="SM00382"/>
    </source>
</evidence>
<dbReference type="OrthoDB" id="9809379at2"/>
<protein>
    <submittedName>
        <fullName evidence="2">AAA family ATPase</fullName>
    </submittedName>
</protein>
<keyword evidence="3" id="KW-1185">Reference proteome</keyword>
<dbReference type="SUPFAM" id="SSF52540">
    <property type="entry name" value="P-loop containing nucleoside triphosphate hydrolases"/>
    <property type="match status" value="1"/>
</dbReference>
<accession>A0A4Z0FCC4</accession>
<evidence type="ECO:0000313" key="3">
    <source>
        <dbReference type="Proteomes" id="UP000297890"/>
    </source>
</evidence>
<feature type="domain" description="AAA+ ATPase" evidence="1">
    <location>
        <begin position="362"/>
        <end position="485"/>
    </location>
</feature>
<gene>
    <name evidence="2" type="ORF">E4680_01220</name>
</gene>
<sequence>MKLRIDRPHIERLAQAFPGLARLQEQLHFGNEVEVALHQLSAAELSLLSDLYREGGPALQARAAQLATLTAALHDAGPRFAGDDLEHMLPAIVRYLADEAIHGWIFTAQITGRPLPYVVTRLDFTPPSNDETGKLFIEFKANAKGSLTTQTLRLTATDIDGKTLGEIFAAKGLMKETPALIAAYERARQNYLAWRGSYGAQFLGTGTGFYAEDPNASHRDTDWSRKDVVVLSSSGGSARLVNDEGILTARSLVLDAPGEILAPYLGKAAKSNRYDAEDAVKALQESLPHGLFTRMPVHPFILMFHLDLHHYVWVHVDDLAPYPYQPDLKTKLILPPEQTDLIDILTAEMDVLMDDIVAGKSGGTTVLCAGPPGVGKTLTAEVYAEIIRRPLYRVHSGQLGLNVAQMEQVLKDVLTRAQRWGAVMLIDEADVYIKRRDDNMAMNAVVGVFLRVLEYFNGLLFLTTNRIDDIDEAIVSRCIALIKYSMPERADRRRIWGVMTEQFELAVPAPLLDALTDIFPGASGRDIKGLTKLVAKYCRHKAVAPTAEVFRRCAVFRGMDFEGSDAAGAIVPPSTTRAPRAEIHG</sequence>
<dbReference type="Pfam" id="PF00004">
    <property type="entry name" value="AAA"/>
    <property type="match status" value="1"/>
</dbReference>
<dbReference type="PANTHER" id="PTHR46411:SF3">
    <property type="entry name" value="AAA+ ATPASE DOMAIN-CONTAINING PROTEIN"/>
    <property type="match status" value="1"/>
</dbReference>
<dbReference type="Gene3D" id="3.40.50.300">
    <property type="entry name" value="P-loop containing nucleotide triphosphate hydrolases"/>
    <property type="match status" value="1"/>
</dbReference>
<dbReference type="InterPro" id="IPR003593">
    <property type="entry name" value="AAA+_ATPase"/>
</dbReference>
<dbReference type="PANTHER" id="PTHR46411">
    <property type="entry name" value="FAMILY ATPASE, PUTATIVE-RELATED"/>
    <property type="match status" value="1"/>
</dbReference>
<name>A0A4Z0FCC4_9GAMM</name>
<dbReference type="SMART" id="SM00382">
    <property type="entry name" value="AAA"/>
    <property type="match status" value="1"/>
</dbReference>
<dbReference type="GO" id="GO:0016887">
    <property type="term" value="F:ATP hydrolysis activity"/>
    <property type="evidence" value="ECO:0007669"/>
    <property type="project" value="InterPro"/>
</dbReference>